<protein>
    <submittedName>
        <fullName evidence="3">Uncharacterized protein</fullName>
    </submittedName>
</protein>
<organism evidence="3 4">
    <name type="scientific">Aspergillus fumigatiaffinis</name>
    <dbReference type="NCBI Taxonomy" id="340414"/>
    <lineage>
        <taxon>Eukaryota</taxon>
        <taxon>Fungi</taxon>
        <taxon>Dikarya</taxon>
        <taxon>Ascomycota</taxon>
        <taxon>Pezizomycotina</taxon>
        <taxon>Eurotiomycetes</taxon>
        <taxon>Eurotiomycetidae</taxon>
        <taxon>Eurotiales</taxon>
        <taxon>Aspergillaceae</taxon>
        <taxon>Aspergillus</taxon>
        <taxon>Aspergillus subgen. Fumigati</taxon>
    </lineage>
</organism>
<keyword evidence="2" id="KW-0472">Membrane</keyword>
<dbReference type="EMBL" id="JAAAPX010000079">
    <property type="protein sequence ID" value="KAF4233428.1"/>
    <property type="molecule type" value="Genomic_DNA"/>
</dbReference>
<dbReference type="PANTHER" id="PTHR37490:SF2">
    <property type="match status" value="1"/>
</dbReference>
<evidence type="ECO:0000256" key="1">
    <source>
        <dbReference type="SAM" id="MobiDB-lite"/>
    </source>
</evidence>
<feature type="compositionally biased region" description="Polar residues" evidence="1">
    <location>
        <begin position="1"/>
        <end position="10"/>
    </location>
</feature>
<feature type="transmembrane region" description="Helical" evidence="2">
    <location>
        <begin position="21"/>
        <end position="44"/>
    </location>
</feature>
<evidence type="ECO:0000256" key="2">
    <source>
        <dbReference type="SAM" id="Phobius"/>
    </source>
</evidence>
<reference evidence="3" key="1">
    <citation type="journal article" date="2020" name="bioRxiv">
        <title>Genomic and phenotypic heterogeneity of clinical isolates of the human pathogens Aspergillus fumigatus, Aspergillus lentulus and Aspergillus fumigatiaffinis.</title>
        <authorList>
            <person name="dos Santos R.A.C."/>
            <person name="Steenwyk J.L."/>
            <person name="Rivero-Menendez O."/>
            <person name="Mead M.E."/>
            <person name="Silva L.P."/>
            <person name="Bastos R.W."/>
            <person name="Alastruey-Izquierdo A."/>
            <person name="Goldman G.H."/>
            <person name="Rokas A."/>
        </authorList>
    </citation>
    <scope>NUCLEOTIDE SEQUENCE</scope>
    <source>
        <strain evidence="3">CNM-CM6805</strain>
    </source>
</reference>
<accession>A0A8H4M8P6</accession>
<gene>
    <name evidence="3" type="ORF">CNMCM6805_009195</name>
</gene>
<reference evidence="3" key="2">
    <citation type="submission" date="2020-04" db="EMBL/GenBank/DDBJ databases">
        <authorList>
            <person name="Santos R.A.C."/>
            <person name="Steenwyk J.L."/>
            <person name="Rivero-Menendez O."/>
            <person name="Mead M.E."/>
            <person name="Silva L.P."/>
            <person name="Bastos R.W."/>
            <person name="Alastruey-Izquierdo A."/>
            <person name="Goldman G.H."/>
            <person name="Rokas A."/>
        </authorList>
    </citation>
    <scope>NUCLEOTIDE SEQUENCE</scope>
    <source>
        <strain evidence="3">CNM-CM6805</strain>
    </source>
</reference>
<dbReference type="Proteomes" id="UP000653565">
    <property type="component" value="Unassembled WGS sequence"/>
</dbReference>
<keyword evidence="2" id="KW-0812">Transmembrane</keyword>
<dbReference type="AlphaFoldDB" id="A0A8H4M8P6"/>
<comment type="caution">
    <text evidence="3">The sequence shown here is derived from an EMBL/GenBank/DDBJ whole genome shotgun (WGS) entry which is preliminary data.</text>
</comment>
<dbReference type="InterPro" id="IPR021838">
    <property type="entry name" value="DUF3431"/>
</dbReference>
<evidence type="ECO:0000313" key="4">
    <source>
        <dbReference type="Proteomes" id="UP000653565"/>
    </source>
</evidence>
<dbReference type="Pfam" id="PF11913">
    <property type="entry name" value="DUF3431"/>
    <property type="match status" value="1"/>
</dbReference>
<evidence type="ECO:0000313" key="3">
    <source>
        <dbReference type="EMBL" id="KAF4233428.1"/>
    </source>
</evidence>
<name>A0A8H4M8P6_9EURO</name>
<feature type="region of interest" description="Disordered" evidence="1">
    <location>
        <begin position="1"/>
        <end position="20"/>
    </location>
</feature>
<keyword evidence="4" id="KW-1185">Reference proteome</keyword>
<keyword evidence="2" id="KW-1133">Transmembrane helix</keyword>
<dbReference type="PANTHER" id="PTHR37490">
    <property type="entry name" value="EXPRESSED PROTEIN"/>
    <property type="match status" value="1"/>
</dbReference>
<sequence>MKQTFGQKTDSMSKRRLPRRPARRTAVTACTALICLWLFTLMLYRRGDFALEPDEFEQNHHSVTQQLADITKTYSSNSTIALVLAATQSEDLTWLLDYCRDQYVIPHLLCTQPYADPRQTSDAIPLIYTTDPKPAPHLLVPHTTRGREAAAYLSYVVDFYDQLPPYTIFIHSNQDQWHNDLFGPKTSVALRNLRLEAVAAQGYVNLRCEHDPGCPTNVHPWSPTQIDIDKKDIRVYFPQVYQTLFGVGKERVPEHIGNVCCGQFAVSRERILQRPKRDYQRMLAWAAETDLADSFEVEWVFEKVWHVVFGMEDIYCPRFEQCRCDVYGWCGPLANGETLQAVRVRA</sequence>
<proteinExistence type="predicted"/>